<proteinExistence type="inferred from homology"/>
<dbReference type="InterPro" id="IPR018114">
    <property type="entry name" value="TRYPSIN_HIS"/>
</dbReference>
<comment type="domain">
    <text evidence="9">The clip domain consists of 35-55 residues which are 'knitted' together usually by 3 conserved disulfide bonds forming a clip-like compact structure.</text>
</comment>
<keyword evidence="2 9" id="KW-0732">Signal</keyword>
<dbReference type="GO" id="GO:0004252">
    <property type="term" value="F:serine-type endopeptidase activity"/>
    <property type="evidence" value="ECO:0007669"/>
    <property type="project" value="UniProtKB-UniRule"/>
</dbReference>
<dbReference type="CDD" id="cd00190">
    <property type="entry name" value="Tryp_SPc"/>
    <property type="match status" value="1"/>
</dbReference>
<feature type="chain" id="PRO_5043108126" description="CLIP domain-containing serine protease" evidence="9">
    <location>
        <begin position="22"/>
        <end position="360"/>
    </location>
</feature>
<dbReference type="InterPro" id="IPR022700">
    <property type="entry name" value="CLIP"/>
</dbReference>
<keyword evidence="9" id="KW-0964">Secreted</keyword>
<evidence type="ECO:0000313" key="12">
    <source>
        <dbReference type="Proteomes" id="UP001314205"/>
    </source>
</evidence>
<dbReference type="InterPro" id="IPR051487">
    <property type="entry name" value="Ser/Thr_Proteases_Immune/Dev"/>
</dbReference>
<keyword evidence="12" id="KW-1185">Reference proteome</keyword>
<feature type="domain" description="Peptidase S1" evidence="10">
    <location>
        <begin position="105"/>
        <end position="360"/>
    </location>
</feature>
<sequence>MDSILKAVATIFLLTFMAVSAQETCRGRSTCVKLEQCQSLQDLYRELDLRDYVSKLFKELGCGFEGNHPKVCCPPNTPVQQQTVNPPSKLLPDTSECGIQNNDRIVGGSSTELDEHPWLALLRYDKPKGWGFYCAGVLISPRYILTAAHCVKGADLPETWKLSQVRLGEWNITSRRDCVQDDCSPTPLDVKIEAIIPHEQYSKFDSHQQNDIALLRLARDVTYSDFIKPICLPLTQDQRTNLFVGYDMEVAGWGKTETRSMSEIKLKVRVPVVDKNTCSNVYNKANRIITEKQMCAGGLKGEDSCRGDSGGPLMGQMPTAQNWLVVGVVSYGPTPCGTANWPGVYTRVGAFVDWIVSHMY</sequence>
<evidence type="ECO:0000259" key="10">
    <source>
        <dbReference type="PROSITE" id="PS50240"/>
    </source>
</evidence>
<gene>
    <name evidence="11" type="ORF">PARMNEM_LOCUS4974</name>
</gene>
<dbReference type="Proteomes" id="UP001314205">
    <property type="component" value="Unassembled WGS sequence"/>
</dbReference>
<feature type="signal peptide" evidence="9">
    <location>
        <begin position="1"/>
        <end position="21"/>
    </location>
</feature>
<dbReference type="PROSITE" id="PS50240">
    <property type="entry name" value="TRYPSIN_DOM"/>
    <property type="match status" value="1"/>
</dbReference>
<keyword evidence="3 8" id="KW-0378">Hydrolase</keyword>
<evidence type="ECO:0000256" key="8">
    <source>
        <dbReference type="RuleBase" id="RU363034"/>
    </source>
</evidence>
<keyword evidence="5" id="KW-1015">Disulfide bond</keyword>
<evidence type="ECO:0000256" key="6">
    <source>
        <dbReference type="ARBA" id="ARBA00023180"/>
    </source>
</evidence>
<dbReference type="FunFam" id="2.40.10.10:FF:000084">
    <property type="entry name" value="Serine protease easter"/>
    <property type="match status" value="1"/>
</dbReference>
<dbReference type="InterPro" id="IPR009003">
    <property type="entry name" value="Peptidase_S1_PA"/>
</dbReference>
<reference evidence="11 12" key="1">
    <citation type="submission" date="2023-11" db="EMBL/GenBank/DDBJ databases">
        <authorList>
            <person name="Hedman E."/>
            <person name="Englund M."/>
            <person name="Stromberg M."/>
            <person name="Nyberg Akerstrom W."/>
            <person name="Nylinder S."/>
            <person name="Jareborg N."/>
            <person name="Kallberg Y."/>
            <person name="Kronander E."/>
        </authorList>
    </citation>
    <scope>NUCLEOTIDE SEQUENCE [LARGE SCALE GENOMIC DNA]</scope>
</reference>
<dbReference type="InterPro" id="IPR043504">
    <property type="entry name" value="Peptidase_S1_PA_chymotrypsin"/>
</dbReference>
<dbReference type="AlphaFoldDB" id="A0AAV1KKP1"/>
<evidence type="ECO:0000256" key="3">
    <source>
        <dbReference type="ARBA" id="ARBA00022801"/>
    </source>
</evidence>
<dbReference type="Pfam" id="PF00089">
    <property type="entry name" value="Trypsin"/>
    <property type="match status" value="1"/>
</dbReference>
<dbReference type="Pfam" id="PF12032">
    <property type="entry name" value="CLIP"/>
    <property type="match status" value="1"/>
</dbReference>
<evidence type="ECO:0000256" key="5">
    <source>
        <dbReference type="ARBA" id="ARBA00023157"/>
    </source>
</evidence>
<dbReference type="InterPro" id="IPR038565">
    <property type="entry name" value="CLIP_sf"/>
</dbReference>
<comment type="similarity">
    <text evidence="7 9">Belongs to the peptidase S1 family. CLIP subfamily.</text>
</comment>
<dbReference type="InterPro" id="IPR001254">
    <property type="entry name" value="Trypsin_dom"/>
</dbReference>
<organism evidence="11 12">
    <name type="scientific">Parnassius mnemosyne</name>
    <name type="common">clouded apollo</name>
    <dbReference type="NCBI Taxonomy" id="213953"/>
    <lineage>
        <taxon>Eukaryota</taxon>
        <taxon>Metazoa</taxon>
        <taxon>Ecdysozoa</taxon>
        <taxon>Arthropoda</taxon>
        <taxon>Hexapoda</taxon>
        <taxon>Insecta</taxon>
        <taxon>Pterygota</taxon>
        <taxon>Neoptera</taxon>
        <taxon>Endopterygota</taxon>
        <taxon>Lepidoptera</taxon>
        <taxon>Glossata</taxon>
        <taxon>Ditrysia</taxon>
        <taxon>Papilionoidea</taxon>
        <taxon>Papilionidae</taxon>
        <taxon>Parnassiinae</taxon>
        <taxon>Parnassini</taxon>
        <taxon>Parnassius</taxon>
        <taxon>Driopa</taxon>
    </lineage>
</organism>
<dbReference type="FunFam" id="2.40.10.10:FF:000028">
    <property type="entry name" value="Serine protease easter"/>
    <property type="match status" value="1"/>
</dbReference>
<dbReference type="PANTHER" id="PTHR24256">
    <property type="entry name" value="TRYPTASE-RELATED"/>
    <property type="match status" value="1"/>
</dbReference>
<dbReference type="GO" id="GO:0006508">
    <property type="term" value="P:proteolysis"/>
    <property type="evidence" value="ECO:0007669"/>
    <property type="project" value="UniProtKB-KW"/>
</dbReference>
<evidence type="ECO:0000313" key="11">
    <source>
        <dbReference type="EMBL" id="CAK1583601.1"/>
    </source>
</evidence>
<dbReference type="SMART" id="SM00680">
    <property type="entry name" value="CLIP"/>
    <property type="match status" value="1"/>
</dbReference>
<evidence type="ECO:0000256" key="9">
    <source>
        <dbReference type="RuleBase" id="RU366078"/>
    </source>
</evidence>
<comment type="subcellular location">
    <subcellularLocation>
        <location evidence="9">Secreted</location>
    </subcellularLocation>
</comment>
<keyword evidence="1 8" id="KW-0645">Protease</keyword>
<evidence type="ECO:0000256" key="4">
    <source>
        <dbReference type="ARBA" id="ARBA00022825"/>
    </source>
</evidence>
<keyword evidence="6" id="KW-0325">Glycoprotein</keyword>
<dbReference type="InterPro" id="IPR033116">
    <property type="entry name" value="TRYPSIN_SER"/>
</dbReference>
<dbReference type="EMBL" id="CAVLGL010000057">
    <property type="protein sequence ID" value="CAK1583601.1"/>
    <property type="molecule type" value="Genomic_DNA"/>
</dbReference>
<evidence type="ECO:0000256" key="7">
    <source>
        <dbReference type="ARBA" id="ARBA00024195"/>
    </source>
</evidence>
<dbReference type="InterPro" id="IPR001314">
    <property type="entry name" value="Peptidase_S1A"/>
</dbReference>
<dbReference type="SMART" id="SM00020">
    <property type="entry name" value="Tryp_SPc"/>
    <property type="match status" value="1"/>
</dbReference>
<accession>A0AAV1KKP1</accession>
<dbReference type="SUPFAM" id="SSF50494">
    <property type="entry name" value="Trypsin-like serine proteases"/>
    <property type="match status" value="1"/>
</dbReference>
<evidence type="ECO:0000256" key="2">
    <source>
        <dbReference type="ARBA" id="ARBA00022729"/>
    </source>
</evidence>
<dbReference type="PRINTS" id="PR00722">
    <property type="entry name" value="CHYMOTRYPSIN"/>
</dbReference>
<dbReference type="PROSITE" id="PS00135">
    <property type="entry name" value="TRYPSIN_SER"/>
    <property type="match status" value="1"/>
</dbReference>
<protein>
    <recommendedName>
        <fullName evidence="9">CLIP domain-containing serine protease</fullName>
        <ecNumber evidence="8">3.4.21.-</ecNumber>
    </recommendedName>
</protein>
<dbReference type="GO" id="GO:0005576">
    <property type="term" value="C:extracellular region"/>
    <property type="evidence" value="ECO:0007669"/>
    <property type="project" value="UniProtKB-SubCell"/>
</dbReference>
<dbReference type="EC" id="3.4.21.-" evidence="8"/>
<keyword evidence="4 8" id="KW-0720">Serine protease</keyword>
<comment type="caution">
    <text evidence="11">The sequence shown here is derived from an EMBL/GenBank/DDBJ whole genome shotgun (WGS) entry which is preliminary data.</text>
</comment>
<dbReference type="Gene3D" id="3.30.1640.30">
    <property type="match status" value="1"/>
</dbReference>
<dbReference type="Gene3D" id="2.40.10.10">
    <property type="entry name" value="Trypsin-like serine proteases"/>
    <property type="match status" value="2"/>
</dbReference>
<dbReference type="PROSITE" id="PS00134">
    <property type="entry name" value="TRYPSIN_HIS"/>
    <property type="match status" value="1"/>
</dbReference>
<evidence type="ECO:0000256" key="1">
    <source>
        <dbReference type="ARBA" id="ARBA00022670"/>
    </source>
</evidence>
<name>A0AAV1KKP1_9NEOP</name>